<dbReference type="OrthoDB" id="10260567at2759"/>
<reference evidence="3" key="3">
    <citation type="submission" date="2015-06" db="UniProtKB">
        <authorList>
            <consortium name="EnsemblMetazoa"/>
        </authorList>
    </citation>
    <scope>IDENTIFICATION</scope>
</reference>
<evidence type="ECO:0000313" key="2">
    <source>
        <dbReference type="EMBL" id="ESN95649.1"/>
    </source>
</evidence>
<evidence type="ECO:0000313" key="4">
    <source>
        <dbReference type="Proteomes" id="UP000015101"/>
    </source>
</evidence>
<dbReference type="Proteomes" id="UP000015101">
    <property type="component" value="Unassembled WGS sequence"/>
</dbReference>
<dbReference type="GeneID" id="20207118"/>
<evidence type="ECO:0000259" key="1">
    <source>
        <dbReference type="Pfam" id="PF23390"/>
    </source>
</evidence>
<dbReference type="InParanoid" id="T1FE69"/>
<evidence type="ECO:0000313" key="3">
    <source>
        <dbReference type="EnsemblMetazoa" id="HelroP179119"/>
    </source>
</evidence>
<dbReference type="RefSeq" id="XP_009026214.1">
    <property type="nucleotide sequence ID" value="XM_009027966.1"/>
</dbReference>
<reference evidence="2 4" key="2">
    <citation type="journal article" date="2013" name="Nature">
        <title>Insights into bilaterian evolution from three spiralian genomes.</title>
        <authorList>
            <person name="Simakov O."/>
            <person name="Marletaz F."/>
            <person name="Cho S.J."/>
            <person name="Edsinger-Gonzales E."/>
            <person name="Havlak P."/>
            <person name="Hellsten U."/>
            <person name="Kuo D.H."/>
            <person name="Larsson T."/>
            <person name="Lv J."/>
            <person name="Arendt D."/>
            <person name="Savage R."/>
            <person name="Osoegawa K."/>
            <person name="de Jong P."/>
            <person name="Grimwood J."/>
            <person name="Chapman J.A."/>
            <person name="Shapiro H."/>
            <person name="Aerts A."/>
            <person name="Otillar R.P."/>
            <person name="Terry A.Y."/>
            <person name="Boore J.L."/>
            <person name="Grigoriev I.V."/>
            <person name="Lindberg D.R."/>
            <person name="Seaver E.C."/>
            <person name="Weisblat D.A."/>
            <person name="Putnam N.H."/>
            <person name="Rokhsar D.S."/>
        </authorList>
    </citation>
    <scope>NUCLEOTIDE SEQUENCE</scope>
</reference>
<name>T1FE69_HELRO</name>
<dbReference type="KEGG" id="hro:HELRODRAFT_179119"/>
<dbReference type="AlphaFoldDB" id="T1FE69"/>
<dbReference type="HOGENOM" id="CLU_1612625_0_0_1"/>
<dbReference type="CTD" id="20207118"/>
<dbReference type="EnsemblMetazoa" id="HelroT179119">
    <property type="protein sequence ID" value="HelroP179119"/>
    <property type="gene ID" value="HelroG179119"/>
</dbReference>
<dbReference type="EMBL" id="AMQM01006740">
    <property type="status" value="NOT_ANNOTATED_CDS"/>
    <property type="molecule type" value="Genomic_DNA"/>
</dbReference>
<keyword evidence="4" id="KW-1185">Reference proteome</keyword>
<accession>T1FE69</accession>
<reference evidence="4" key="1">
    <citation type="submission" date="2012-12" db="EMBL/GenBank/DDBJ databases">
        <authorList>
            <person name="Hellsten U."/>
            <person name="Grimwood J."/>
            <person name="Chapman J.A."/>
            <person name="Shapiro H."/>
            <person name="Aerts A."/>
            <person name="Otillar R.P."/>
            <person name="Terry A.Y."/>
            <person name="Boore J.L."/>
            <person name="Simakov O."/>
            <person name="Marletaz F."/>
            <person name="Cho S.-J."/>
            <person name="Edsinger-Gonzales E."/>
            <person name="Havlak P."/>
            <person name="Kuo D.-H."/>
            <person name="Larsson T."/>
            <person name="Lv J."/>
            <person name="Arendt D."/>
            <person name="Savage R."/>
            <person name="Osoegawa K."/>
            <person name="de Jong P."/>
            <person name="Lindberg D.R."/>
            <person name="Seaver E.C."/>
            <person name="Weisblat D.A."/>
            <person name="Putnam N.H."/>
            <person name="Grigoriev I.V."/>
            <person name="Rokhsar D.S."/>
        </authorList>
    </citation>
    <scope>NUCLEOTIDE SEQUENCE</scope>
</reference>
<proteinExistence type="predicted"/>
<dbReference type="eggNOG" id="KOG2041">
    <property type="taxonomic scope" value="Eukaryota"/>
</dbReference>
<feature type="domain" description="IFT121 second beta-propeller" evidence="1">
    <location>
        <begin position="38"/>
        <end position="132"/>
    </location>
</feature>
<dbReference type="Pfam" id="PF23390">
    <property type="entry name" value="Beta-prop_WDR35_2nd"/>
    <property type="match status" value="1"/>
</dbReference>
<dbReference type="STRING" id="6412.T1FE69"/>
<protein>
    <recommendedName>
        <fullName evidence="1">IFT121 second beta-propeller domain-containing protein</fullName>
    </recommendedName>
</protein>
<dbReference type="EMBL" id="KB097510">
    <property type="protein sequence ID" value="ESN95649.1"/>
    <property type="molecule type" value="Genomic_DNA"/>
</dbReference>
<dbReference type="InterPro" id="IPR056158">
    <property type="entry name" value="Beta-prop_IFT121_2nd"/>
</dbReference>
<sequence length="165" mass="18165">MGYEIERYTAYGKGGKTDDKVDVGQKNELNAPTKVLESSGYRLNLTNSIGTTFDSKHVDMEIKFASMSNNNVVVATSSAFFVWQFKNFKIFSSIEIGSKNKSGTENCLIILSRLLHVDDVASGVGGENIDWKRLCSVFFVSLSLESCFCVGTDQFVNVSHAVSHP</sequence>
<organism evidence="3 4">
    <name type="scientific">Helobdella robusta</name>
    <name type="common">Californian leech</name>
    <dbReference type="NCBI Taxonomy" id="6412"/>
    <lineage>
        <taxon>Eukaryota</taxon>
        <taxon>Metazoa</taxon>
        <taxon>Spiralia</taxon>
        <taxon>Lophotrochozoa</taxon>
        <taxon>Annelida</taxon>
        <taxon>Clitellata</taxon>
        <taxon>Hirudinea</taxon>
        <taxon>Rhynchobdellida</taxon>
        <taxon>Glossiphoniidae</taxon>
        <taxon>Helobdella</taxon>
    </lineage>
</organism>
<gene>
    <name evidence="3" type="primary">20207118</name>
    <name evidence="2" type="ORF">HELRODRAFT_179119</name>
</gene>